<accession>A0A8T2QJG0</accession>
<sequence>MNCSQMAGLLRLLYLFFLFSMSSKVICQGNGCIGLLQVYGDGIDCSCQSANGHQLAEGDTVQCDESSLMGLSNFLEYLKHLLGFKVRHCVPWSVVTVSFPNSGLIPSHQEDEHAIQQQLMRSRQESSFAYSRTRILLTGSRQHYYSSRLPPPLYPTAPSHEVSPPPVPIVKPHKKSHHKYHQPVTSPSPSPSRGKIRERFPSPAVGHKAVPPSYQQRPSTVARPPYISSPHGRYSRAPGYMPSGHRIAPSPSYSASGPTVPAEAPLIPVDVQPKPSSEPPPIEDCGATLCLPPLTKTAFLSPCGCVRPMEVEIQLAVPLYSLFPFVSVLAANIADGTVLNPNQVEIIAAHADSQHPDFSIVVVNLVPLDPEFDNLTAFLIFSKFWNHEVALNSTLFGNYSVIYVHYPGLPTSPPSQADIGWIGGSGQKSNEDPLGVNVNQKSHKLSVFMIVIIALSSAMALVACLGGLWFLSRRNFLENVTAPLNEVGKLSSRTKRSGGRSLLFSDLGSSSSLSFTSSMATYASNARTFTLAELNKATNKFTPENVIGEGGFGRVYCGILDDGMKVAVKVLTRDHGGKEFISEVEMLSRLHHRNLVKLIGICKEEHIRCLVYELIPNGSVESHLHGVDKHSSPLDWDTRMKIALGAARGLAYLHEDSNPRVIHRDFKASNILLESDFTPKVADFGLAKVVQNEGREYLSTQVMGTFGYVAPEYAMTGHLLVKSDVYSYGVVLLELLSGRPPVDMQKPPGQANLVTWARPLLTSKEGLEILVDPALGRSFSFENLVRVAAIASMCVHPEVAHRPFMGEVVQALKLVYNDTEVQNGTDSSNGSQEDGSFTESVDVEQLWLEQKARYALDCSSFVSVDYDSGPSHVADVASRRPLSASSLFPESLKFMRQKSRNFRRHSMSGPLRSSATRVDGHKFLGISRQGSMSERVALSKHFGIRLSGGFF</sequence>
<dbReference type="AlphaFoldDB" id="A0A8T2QJG0"/>
<evidence type="ECO:0000256" key="7">
    <source>
        <dbReference type="SAM" id="MobiDB-lite"/>
    </source>
</evidence>
<name>A0A8T2QJG0_CERRI</name>
<dbReference type="PANTHER" id="PTHR47989">
    <property type="entry name" value="OS01G0750732 PROTEIN"/>
    <property type="match status" value="1"/>
</dbReference>
<dbReference type="PROSITE" id="PS00108">
    <property type="entry name" value="PROTEIN_KINASE_ST"/>
    <property type="match status" value="1"/>
</dbReference>
<keyword evidence="4" id="KW-0418">Kinase</keyword>
<gene>
    <name evidence="11" type="ORF">KP509_34G031700</name>
</gene>
<dbReference type="InterPro" id="IPR017441">
    <property type="entry name" value="Protein_kinase_ATP_BS"/>
</dbReference>
<keyword evidence="2" id="KW-0808">Transferase</keyword>
<dbReference type="OrthoDB" id="1901798at2759"/>
<feature type="region of interest" description="Disordered" evidence="7">
    <location>
        <begin position="155"/>
        <end position="229"/>
    </location>
</feature>
<keyword evidence="9" id="KW-0732">Signal</keyword>
<keyword evidence="1" id="KW-0723">Serine/threonine-protein kinase</keyword>
<dbReference type="FunFam" id="3.30.200.20:FF:000162">
    <property type="entry name" value="Adenine nucleotide alpha hydrolase-like domain kinase"/>
    <property type="match status" value="1"/>
</dbReference>
<dbReference type="InterPro" id="IPR001245">
    <property type="entry name" value="Ser-Thr/Tyr_kinase_cat_dom"/>
</dbReference>
<proteinExistence type="predicted"/>
<dbReference type="SUPFAM" id="SSF56112">
    <property type="entry name" value="Protein kinase-like (PK-like)"/>
    <property type="match status" value="1"/>
</dbReference>
<evidence type="ECO:0000259" key="10">
    <source>
        <dbReference type="PROSITE" id="PS50011"/>
    </source>
</evidence>
<dbReference type="Gene3D" id="3.30.200.20">
    <property type="entry name" value="Phosphorylase Kinase, domain 1"/>
    <property type="match status" value="1"/>
</dbReference>
<dbReference type="InterPro" id="IPR011009">
    <property type="entry name" value="Kinase-like_dom_sf"/>
</dbReference>
<evidence type="ECO:0000256" key="9">
    <source>
        <dbReference type="SAM" id="SignalP"/>
    </source>
</evidence>
<feature type="compositionally biased region" description="Basic residues" evidence="7">
    <location>
        <begin position="171"/>
        <end position="181"/>
    </location>
</feature>
<feature type="chain" id="PRO_5035906442" description="Protein kinase domain-containing protein" evidence="9">
    <location>
        <begin position="28"/>
        <end position="951"/>
    </location>
</feature>
<feature type="signal peptide" evidence="9">
    <location>
        <begin position="1"/>
        <end position="27"/>
    </location>
</feature>
<keyword evidence="5 6" id="KW-0067">ATP-binding</keyword>
<dbReference type="Gene3D" id="1.10.510.10">
    <property type="entry name" value="Transferase(Phosphotransferase) domain 1"/>
    <property type="match status" value="1"/>
</dbReference>
<keyword evidence="8" id="KW-0812">Transmembrane</keyword>
<keyword evidence="8" id="KW-1133">Transmembrane helix</keyword>
<organism evidence="11 12">
    <name type="scientific">Ceratopteris richardii</name>
    <name type="common">Triangle waterfern</name>
    <dbReference type="NCBI Taxonomy" id="49495"/>
    <lineage>
        <taxon>Eukaryota</taxon>
        <taxon>Viridiplantae</taxon>
        <taxon>Streptophyta</taxon>
        <taxon>Embryophyta</taxon>
        <taxon>Tracheophyta</taxon>
        <taxon>Polypodiopsida</taxon>
        <taxon>Polypodiidae</taxon>
        <taxon>Polypodiales</taxon>
        <taxon>Pteridineae</taxon>
        <taxon>Pteridaceae</taxon>
        <taxon>Parkerioideae</taxon>
        <taxon>Ceratopteris</taxon>
    </lineage>
</organism>
<reference evidence="11" key="1">
    <citation type="submission" date="2021-08" db="EMBL/GenBank/DDBJ databases">
        <title>WGS assembly of Ceratopteris richardii.</title>
        <authorList>
            <person name="Marchant D.B."/>
            <person name="Chen G."/>
            <person name="Jenkins J."/>
            <person name="Shu S."/>
            <person name="Leebens-Mack J."/>
            <person name="Grimwood J."/>
            <person name="Schmutz J."/>
            <person name="Soltis P."/>
            <person name="Soltis D."/>
            <person name="Chen Z.-H."/>
        </authorList>
    </citation>
    <scope>NUCLEOTIDE SEQUENCE</scope>
    <source>
        <strain evidence="11">Whitten #5841</strain>
        <tissue evidence="11">Leaf</tissue>
    </source>
</reference>
<protein>
    <recommendedName>
        <fullName evidence="10">Protein kinase domain-containing protein</fullName>
    </recommendedName>
</protein>
<evidence type="ECO:0000313" key="12">
    <source>
        <dbReference type="Proteomes" id="UP000825935"/>
    </source>
</evidence>
<dbReference type="FunFam" id="1.10.510.10:FF:000051">
    <property type="entry name" value="Receptor-like serine/threonine-protein kinase ALE2"/>
    <property type="match status" value="1"/>
</dbReference>
<feature type="binding site" evidence="6">
    <location>
        <position position="569"/>
    </location>
    <ligand>
        <name>ATP</name>
        <dbReference type="ChEBI" id="CHEBI:30616"/>
    </ligand>
</feature>
<keyword evidence="12" id="KW-1185">Reference proteome</keyword>
<dbReference type="PROSITE" id="PS50011">
    <property type="entry name" value="PROTEIN_KINASE_DOM"/>
    <property type="match status" value="1"/>
</dbReference>
<dbReference type="Pfam" id="PF07714">
    <property type="entry name" value="PK_Tyr_Ser-Thr"/>
    <property type="match status" value="1"/>
</dbReference>
<evidence type="ECO:0000313" key="11">
    <source>
        <dbReference type="EMBL" id="KAH7283936.1"/>
    </source>
</evidence>
<dbReference type="PROSITE" id="PS00107">
    <property type="entry name" value="PROTEIN_KINASE_ATP"/>
    <property type="match status" value="1"/>
</dbReference>
<evidence type="ECO:0000256" key="4">
    <source>
        <dbReference type="ARBA" id="ARBA00022777"/>
    </source>
</evidence>
<dbReference type="PANTHER" id="PTHR47989:SF45">
    <property type="entry name" value="OS01G0709500 PROTEIN"/>
    <property type="match status" value="1"/>
</dbReference>
<dbReference type="EMBL" id="CM035439">
    <property type="protein sequence ID" value="KAH7283936.1"/>
    <property type="molecule type" value="Genomic_DNA"/>
</dbReference>
<evidence type="ECO:0000256" key="5">
    <source>
        <dbReference type="ARBA" id="ARBA00022840"/>
    </source>
</evidence>
<dbReference type="OMA" id="FASPCGC"/>
<dbReference type="GO" id="GO:0004674">
    <property type="term" value="F:protein serine/threonine kinase activity"/>
    <property type="evidence" value="ECO:0007669"/>
    <property type="project" value="UniProtKB-KW"/>
</dbReference>
<dbReference type="CDD" id="cd14066">
    <property type="entry name" value="STKc_IRAK"/>
    <property type="match status" value="1"/>
</dbReference>
<keyword evidence="8" id="KW-0472">Membrane</keyword>
<dbReference type="Pfam" id="PF23180">
    <property type="entry name" value="ALE2_N"/>
    <property type="match status" value="1"/>
</dbReference>
<evidence type="ECO:0000256" key="3">
    <source>
        <dbReference type="ARBA" id="ARBA00022741"/>
    </source>
</evidence>
<feature type="domain" description="Protein kinase" evidence="10">
    <location>
        <begin position="541"/>
        <end position="815"/>
    </location>
</feature>
<dbReference type="GO" id="GO:0005524">
    <property type="term" value="F:ATP binding"/>
    <property type="evidence" value="ECO:0007669"/>
    <property type="project" value="UniProtKB-UniRule"/>
</dbReference>
<comment type="caution">
    <text evidence="11">The sequence shown here is derived from an EMBL/GenBank/DDBJ whole genome shotgun (WGS) entry which is preliminary data.</text>
</comment>
<evidence type="ECO:0000256" key="2">
    <source>
        <dbReference type="ARBA" id="ARBA00022679"/>
    </source>
</evidence>
<dbReference type="InterPro" id="IPR057597">
    <property type="entry name" value="ALE2_N"/>
</dbReference>
<dbReference type="InterPro" id="IPR000719">
    <property type="entry name" value="Prot_kinase_dom"/>
</dbReference>
<evidence type="ECO:0000256" key="8">
    <source>
        <dbReference type="SAM" id="Phobius"/>
    </source>
</evidence>
<dbReference type="Proteomes" id="UP000825935">
    <property type="component" value="Chromosome 34"/>
</dbReference>
<keyword evidence="3 6" id="KW-0547">Nucleotide-binding</keyword>
<feature type="transmembrane region" description="Helical" evidence="8">
    <location>
        <begin position="447"/>
        <end position="471"/>
    </location>
</feature>
<evidence type="ECO:0000256" key="1">
    <source>
        <dbReference type="ARBA" id="ARBA00022527"/>
    </source>
</evidence>
<evidence type="ECO:0000256" key="6">
    <source>
        <dbReference type="PROSITE-ProRule" id="PRU10141"/>
    </source>
</evidence>
<dbReference type="InterPro" id="IPR008271">
    <property type="entry name" value="Ser/Thr_kinase_AS"/>
</dbReference>